<evidence type="ECO:0000259" key="2">
    <source>
        <dbReference type="Pfam" id="PF18760"/>
    </source>
</evidence>
<keyword evidence="7" id="KW-1185">Reference proteome</keyword>
<feature type="coiled-coil region" evidence="1">
    <location>
        <begin position="410"/>
        <end position="437"/>
    </location>
</feature>
<proteinExistence type="predicted"/>
<protein>
    <recommendedName>
        <fullName evidence="8">Large polyvalent protein-associated domain-containing protein</fullName>
    </recommendedName>
</protein>
<feature type="domain" description="Large polyvalent protein associated" evidence="5">
    <location>
        <begin position="29"/>
        <end position="110"/>
    </location>
</feature>
<dbReference type="OrthoDB" id="8602427at2"/>
<accession>A0A377R1N8</accession>
<dbReference type="InterPro" id="IPR041301">
    <property type="entry name" value="PBECR3"/>
</dbReference>
<dbReference type="Pfam" id="PF18834">
    <property type="entry name" value="LPD22"/>
    <property type="match status" value="1"/>
</dbReference>
<sequence length="2455" mass="271614">MSYREAEKRVDEYLQHRRSLIANAEAGAGVSPDEAAKRRQTAQRLGVPVQAVNDAPVSAVLQEQFDKVWRDTQGLGTLRGKMTQPDFYNLAKDDTPQLGTIGELANSAARGFFKGVNNLLFAAADRKTFDTAAQAGLRSTPLGQALATGTDFYQKVLTPPTKDKLQKGDLPALPKMTLPAPSDFLSGDFWKQTDRARAALYSDLGGWTDGKFAPSRRLQDDRAGFAQTTGFGDSAWYALTHPYMTANAAAESFGQFVPALAAGAVTKNPAVGAAVMGGGSAATEYAATLSEVVEGNAAKLSGLTHEEAVRQVLADPALMDEAREKAKKRGVAVGVFDGLTAGLAGRLMAGTRSLTGAAARAAGEAGIQMAGGAAGEAAAQTVTGEWTPREIVMEALAEIPTAPVEGYRNFQEGRLKARQAEEHAEHLKRQADAVAASKLTARAADLQADFVNESYGENNKIYFDAQALMQSGLADTVAQAVPALAPQIAEAAATGGMVEMTRGDFHAFVPQEAQHHLANIARLSPDAFSAAEAMAWEESEAAAEFEETAKRAQADAEAYQARQHEFDGLKARFKQELADTGRMDAKGADDAASIWASHIQSYAGRLNMTPDEFMGRYGRLNVVGESLTRDGVFSQALAANPPSGWTHSEDWNAAAQLWDEPGSGVSNKAVFWTNIQTPELPTIPDAGNFSHSVGVDTVRHVKERHGGDSENLHGQIAVGKDDFARIPEIVSSPDGIRTDFVSEQGRPRVAYVKRFDDGVIFYMEEASKKRRDLRGISMRKYPSTIDTDRVLAMATNPNLYVRNGERAYGDDNADGHLHQDMTAEQAQFEEMAAAYGGREAYNVAKSAGKTELDYRQWVQVRTPAFKAWFGDWENDAANASKVVNPNTGEPLVVYHGTRADFDVFDTEKQGNGWLGRGFYFAGDKKLAKTFGRKMLQSFLNVRNPFTVQGDSAYSEVKKAYAADRDLQSDIAPVLKENGHDGVFINHWEQGGIFTAFNPNQIKSATANSGAFSADNDSILYQSDSKVRREIGEAADAMVRAFEKMGLNVRVDRSNLSDSTYVYADNPQTAEGLSVRISDHASKPHHPSHDYYTSVDSADFGAEQENRWLDAVEFVAEQMELPLPSYIKRLVTVRNKRLAEQARQAQARRSEQELLAATQRLRTMRGLAGNMAAYRMRESIALEALDDAWTPGGYRQAGLFLVRRKTSKRGRHESMLLTREQLAGLDLPAGDREAMFDYVEQHLPQWIADEESRLRADGIDLEQAAQFGDYLLLQDARGMFDRMGNTITLLKNADASTFIHEFGHFELETMSRIERDLRSVPPAEWSDGERQIAADFQTVLDWFGVKDGDAWAAMSLNEQREHHEKFARGMEAYLFEGKAPSEALRGVFSRVARLLKRIYQTLAGLNVELSDDIRGVFDRLIASDMQIAETEYVNGAKLLFADDAEFQAMDDAARREAEDELGRRALRDMAFARNARSREIRRLKKEYKADFEQAEMAARRNIMRQPVYRAWQLLTAKMTDEDRIDGNPALEKERARKRKALRKLAQSEPVRITGKEIAASDDLKQFKRNALEYGKQLRGSYVNKDTGIEIEISRSAITEVLQHDYKNAAHLQSVAAIPQIIENAVHIDTIENEDVAKHPDVEAYEYYLAGLNIDRTDYTVRAVVARAKNGHRYYDHKLSNIEKGALSSEIASRVSTAEISDGNTPAFDDKRLAEILQDVQPRKRDVSLDPSTDTLMTAIAKLGGLNKDELVREWGLDPKDKITAPVFGMPVLRKSKGRSIDSMAEALAEAGYLPTDSHGKADVRDLEERFSDGLSGRDWYSRHYVPREEKKAGEDVENPYALNAVRLDEASLDGLPADWADVLKSRGMTAKTGGMHPDIAAGLILDENGDPVFADGMDLVQALAEAQPPQEAIEDTARLNLLAEKGDLPTQADFEEAADLAVHNGMRARIIAAELNRLNDARKEIQQEAIADEKVRRKIVNEETNRLNAAVGTVSLLKQAAKILAKEKIEKMLVRDLRPSVFTRAEAAAAKSSEKAFKAGDIEEAAAHKRNQLIQNAMAGETLRTREEMRDLRRKIFKTQERIRLRRKRAGNPNNGVADLGYTEQISALLEYVGLAKAQTGHKVPSIHVFVREMEEAGVHHGIDPEYVEQISRKSWRDMTVEEMRGLADTVRQLEHLGRLKDRLLSGQKKRSYQAVRDELAATLDASAKAQGRKAQDRREAATGWQKTGAFLRGFYWGHLKTSTITRIFDNGQDGGAFFTHFMLPLKQAADREAEMQAEISEKLYETLKPLAKHTGRLKNRIGGMTDYQGLGKLTREQLFAVALNTGNAGNMQRLLDGSGWNAADVERALSTLTAEEWRAVQGVWDLLESYRPQIAKLERRMTGVEPEWVEARPFKAVAADGTEIEMRGGYYPAKYDREGSGFGLPAFCPNQPHAKRRTGFGRGRYRQSDGLTIRL</sequence>
<reference evidence="6 7" key="1">
    <citation type="submission" date="2018-06" db="EMBL/GenBank/DDBJ databases">
        <authorList>
            <consortium name="Pathogen Informatics"/>
            <person name="Doyle S."/>
        </authorList>
    </citation>
    <scope>NUCLEOTIDE SEQUENCE [LARGE SCALE GENOMIC DNA]</scope>
    <source>
        <strain evidence="6 7">NCTC13336</strain>
    </source>
</reference>
<dbReference type="InterPro" id="IPR040738">
    <property type="entry name" value="LPD22"/>
</dbReference>
<keyword evidence="1" id="KW-0175">Coiled coil</keyword>
<dbReference type="Pfam" id="PF18798">
    <property type="entry name" value="LPD3"/>
    <property type="match status" value="1"/>
</dbReference>
<feature type="domain" description="Phage-Barnase-EndoU-ColicinE5/D-RelE like nuclease 3" evidence="4">
    <location>
        <begin position="689"/>
        <end position="783"/>
    </location>
</feature>
<evidence type="ECO:0008006" key="8">
    <source>
        <dbReference type="Google" id="ProtNLM"/>
    </source>
</evidence>
<dbReference type="InterPro" id="IPR040824">
    <property type="entry name" value="LPD3"/>
</dbReference>
<evidence type="ECO:0000259" key="3">
    <source>
        <dbReference type="Pfam" id="PF18798"/>
    </source>
</evidence>
<dbReference type="InterPro" id="IPR049522">
    <property type="entry name" value="ART-PolyVal_dom"/>
</dbReference>
<evidence type="ECO:0000259" key="4">
    <source>
        <dbReference type="Pfam" id="PF18812"/>
    </source>
</evidence>
<organism evidence="6 7">
    <name type="scientific">Kingella potus</name>
    <dbReference type="NCBI Taxonomy" id="265175"/>
    <lineage>
        <taxon>Bacteria</taxon>
        <taxon>Pseudomonadati</taxon>
        <taxon>Pseudomonadota</taxon>
        <taxon>Betaproteobacteria</taxon>
        <taxon>Neisseriales</taxon>
        <taxon>Neisseriaceae</taxon>
        <taxon>Kingella</taxon>
    </lineage>
</organism>
<evidence type="ECO:0000256" key="1">
    <source>
        <dbReference type="SAM" id="Coils"/>
    </source>
</evidence>
<dbReference type="Pfam" id="PF18760">
    <property type="entry name" value="ART-PolyVal"/>
    <property type="match status" value="1"/>
</dbReference>
<name>A0A377R1N8_9NEIS</name>
<dbReference type="Proteomes" id="UP000254293">
    <property type="component" value="Unassembled WGS sequence"/>
</dbReference>
<evidence type="ECO:0000313" key="7">
    <source>
        <dbReference type="Proteomes" id="UP000254293"/>
    </source>
</evidence>
<evidence type="ECO:0000259" key="5">
    <source>
        <dbReference type="Pfam" id="PF18834"/>
    </source>
</evidence>
<dbReference type="Pfam" id="PF18812">
    <property type="entry name" value="PBECR3"/>
    <property type="match status" value="1"/>
</dbReference>
<feature type="domain" description="Large polyvalent protein-associated" evidence="3">
    <location>
        <begin position="1561"/>
        <end position="1673"/>
    </location>
</feature>
<dbReference type="EMBL" id="UGJJ01000002">
    <property type="protein sequence ID" value="STR02790.1"/>
    <property type="molecule type" value="Genomic_DNA"/>
</dbReference>
<gene>
    <name evidence="6" type="ORF">NCTC13336_01670</name>
</gene>
<dbReference type="RefSeq" id="WP_115308677.1">
    <property type="nucleotide sequence ID" value="NZ_UGJJ01000002.1"/>
</dbReference>
<feature type="domain" description="ART-PolyVal-like" evidence="2">
    <location>
        <begin position="887"/>
        <end position="1011"/>
    </location>
</feature>
<evidence type="ECO:0000313" key="6">
    <source>
        <dbReference type="EMBL" id="STR02790.1"/>
    </source>
</evidence>